<keyword evidence="1" id="KW-0812">Transmembrane</keyword>
<gene>
    <name evidence="2" type="ORF">DW352_12430</name>
</gene>
<dbReference type="KEGG" id="ptaw:DW352_12430"/>
<dbReference type="Proteomes" id="UP000254889">
    <property type="component" value="Chromosome"/>
</dbReference>
<accession>A0A345ZWF2</accession>
<reference evidence="2 3" key="1">
    <citation type="submission" date="2018-07" db="EMBL/GenBank/DDBJ databases">
        <authorList>
            <person name="Quirk P.G."/>
            <person name="Krulwich T.A."/>
        </authorList>
    </citation>
    <scope>NUCLEOTIDE SEQUENCE [LARGE SCALE GENOMIC DNA]</scope>
    <source>
        <strain evidence="2 3">CC-BB4</strain>
    </source>
</reference>
<dbReference type="EMBL" id="CP031417">
    <property type="protein sequence ID" value="AXK81249.1"/>
    <property type="molecule type" value="Genomic_DNA"/>
</dbReference>
<dbReference type="AlphaFoldDB" id="A0A345ZWF2"/>
<feature type="transmembrane region" description="Helical" evidence="1">
    <location>
        <begin position="25"/>
        <end position="47"/>
    </location>
</feature>
<keyword evidence="1" id="KW-1133">Transmembrane helix</keyword>
<dbReference type="OrthoDB" id="7959497at2"/>
<name>A0A345ZWF2_9HYPH</name>
<keyword evidence="3" id="KW-1185">Reference proteome</keyword>
<keyword evidence="1" id="KW-0472">Membrane</keyword>
<evidence type="ECO:0000313" key="2">
    <source>
        <dbReference type="EMBL" id="AXK81249.1"/>
    </source>
</evidence>
<proteinExistence type="predicted"/>
<organism evidence="2 3">
    <name type="scientific">Pseudolabrys taiwanensis</name>
    <dbReference type="NCBI Taxonomy" id="331696"/>
    <lineage>
        <taxon>Bacteria</taxon>
        <taxon>Pseudomonadati</taxon>
        <taxon>Pseudomonadota</taxon>
        <taxon>Alphaproteobacteria</taxon>
        <taxon>Hyphomicrobiales</taxon>
        <taxon>Xanthobacteraceae</taxon>
        <taxon>Pseudolabrys</taxon>
    </lineage>
</organism>
<evidence type="ECO:0008006" key="4">
    <source>
        <dbReference type="Google" id="ProtNLM"/>
    </source>
</evidence>
<evidence type="ECO:0000313" key="3">
    <source>
        <dbReference type="Proteomes" id="UP000254889"/>
    </source>
</evidence>
<protein>
    <recommendedName>
        <fullName evidence="4">Fimbrial protein</fullName>
    </recommendedName>
</protein>
<sequence length="114" mass="12096">MSQGDERPLNPEQERFIARVRRMMAIASITTFVAVGVVLAVIGYRLFTLQGSAPPAVPGMPTQPTLPAGAKVVSTAIGEGRLVLTIEAGGALELMSFDLATLKPLARQRLTPQP</sequence>
<dbReference type="RefSeq" id="WP_115691628.1">
    <property type="nucleotide sequence ID" value="NZ_CP031417.1"/>
</dbReference>
<evidence type="ECO:0000256" key="1">
    <source>
        <dbReference type="SAM" id="Phobius"/>
    </source>
</evidence>